<dbReference type="Pfam" id="PF02167">
    <property type="entry name" value="Cytochrom_C1"/>
    <property type="match status" value="1"/>
</dbReference>
<keyword evidence="7 9" id="KW-0472">Membrane</keyword>
<feature type="binding site" description="covalent" evidence="8">
    <location>
        <position position="54"/>
    </location>
    <ligand>
        <name>heme c</name>
        <dbReference type="ChEBI" id="CHEBI:61717"/>
    </ligand>
</feature>
<accession>A0A5C7EGY1</accession>
<dbReference type="GO" id="GO:0016020">
    <property type="term" value="C:membrane"/>
    <property type="evidence" value="ECO:0007669"/>
    <property type="project" value="UniProtKB-SubCell"/>
</dbReference>
<evidence type="ECO:0000313" key="13">
    <source>
        <dbReference type="Proteomes" id="UP000321201"/>
    </source>
</evidence>
<dbReference type="EMBL" id="VPFL01000027">
    <property type="protein sequence ID" value="TXF10555.1"/>
    <property type="molecule type" value="Genomic_DNA"/>
</dbReference>
<gene>
    <name evidence="12" type="ORF">FR698_14750</name>
</gene>
<evidence type="ECO:0000256" key="1">
    <source>
        <dbReference type="ARBA" id="ARBA00004370"/>
    </source>
</evidence>
<sequence length="247" mass="27943">MKTNNFLVSVLFVLLLAPALTWAAGAEVKLDKAPINLEDGVSLQRGARLFVNYCLNCHSASYMRYNRLTDLGLSEEDIEKYLIFTGAKVGSTMTVAMDKNEAKQWFGAAPPDLTVIARSRGPDWLYTYLRTFYRDDSRAIGWNNLTFPQVGMPHVLWELQGVQVLKEEEIESHGEKHVVKKLVLAEPGKLSKNEYDAAVADLVNYLTYMGEPARLTRVQIGIVVLLFLAVLFVLAYLLKKEFWKDVH</sequence>
<dbReference type="Proteomes" id="UP000321201">
    <property type="component" value="Unassembled WGS sequence"/>
</dbReference>
<feature type="chain" id="PRO_5023094045" evidence="10">
    <location>
        <begin position="24"/>
        <end position="247"/>
    </location>
</feature>
<evidence type="ECO:0000256" key="8">
    <source>
        <dbReference type="PIRSR" id="PIRSR602326-1"/>
    </source>
</evidence>
<comment type="caution">
    <text evidence="12">The sequence shown here is derived from an EMBL/GenBank/DDBJ whole genome shotgun (WGS) entry which is preliminary data.</text>
</comment>
<dbReference type="SUPFAM" id="SSF46626">
    <property type="entry name" value="Cytochrome c"/>
    <property type="match status" value="1"/>
</dbReference>
<dbReference type="InterPro" id="IPR002326">
    <property type="entry name" value="Cyt_c1"/>
</dbReference>
<protein>
    <submittedName>
        <fullName evidence="12">Cytochrome c1</fullName>
    </submittedName>
</protein>
<feature type="transmembrane region" description="Helical" evidence="9">
    <location>
        <begin position="218"/>
        <end position="238"/>
    </location>
</feature>
<organism evidence="12 13">
    <name type="scientific">Pelomicrobium methylotrophicum</name>
    <dbReference type="NCBI Taxonomy" id="2602750"/>
    <lineage>
        <taxon>Bacteria</taxon>
        <taxon>Pseudomonadati</taxon>
        <taxon>Pseudomonadota</taxon>
        <taxon>Hydrogenophilia</taxon>
        <taxon>Hydrogenophilia incertae sedis</taxon>
        <taxon>Pelomicrobium</taxon>
    </lineage>
</organism>
<dbReference type="Gene3D" id="1.20.5.100">
    <property type="entry name" value="Cytochrome c1, transmembrane anchor, C-terminal"/>
    <property type="match status" value="1"/>
</dbReference>
<dbReference type="InterPro" id="IPR009056">
    <property type="entry name" value="Cyt_c-like_dom"/>
</dbReference>
<dbReference type="GO" id="GO:0020037">
    <property type="term" value="F:heme binding"/>
    <property type="evidence" value="ECO:0007669"/>
    <property type="project" value="InterPro"/>
</dbReference>
<keyword evidence="10" id="KW-0732">Signal</keyword>
<dbReference type="OrthoDB" id="9798864at2"/>
<evidence type="ECO:0000256" key="3">
    <source>
        <dbReference type="ARBA" id="ARBA00022692"/>
    </source>
</evidence>
<evidence type="ECO:0000256" key="6">
    <source>
        <dbReference type="ARBA" id="ARBA00023004"/>
    </source>
</evidence>
<evidence type="ECO:0000313" key="12">
    <source>
        <dbReference type="EMBL" id="TXF10555.1"/>
    </source>
</evidence>
<dbReference type="InterPro" id="IPR036909">
    <property type="entry name" value="Cyt_c-like_dom_sf"/>
</dbReference>
<feature type="binding site" description="covalent" evidence="8">
    <location>
        <position position="57"/>
    </location>
    <ligand>
        <name>heme c</name>
        <dbReference type="ChEBI" id="CHEBI:61717"/>
    </ligand>
</feature>
<evidence type="ECO:0000256" key="7">
    <source>
        <dbReference type="ARBA" id="ARBA00023136"/>
    </source>
</evidence>
<evidence type="ECO:0000259" key="11">
    <source>
        <dbReference type="PROSITE" id="PS51007"/>
    </source>
</evidence>
<dbReference type="PANTHER" id="PTHR10266:SF3">
    <property type="entry name" value="CYTOCHROME C1, HEME PROTEIN, MITOCHONDRIAL"/>
    <property type="match status" value="1"/>
</dbReference>
<keyword evidence="5 9" id="KW-1133">Transmembrane helix</keyword>
<dbReference type="GO" id="GO:0046872">
    <property type="term" value="F:metal ion binding"/>
    <property type="evidence" value="ECO:0007669"/>
    <property type="project" value="UniProtKB-KW"/>
</dbReference>
<dbReference type="RefSeq" id="WP_147800961.1">
    <property type="nucleotide sequence ID" value="NZ_VPFL01000027.1"/>
</dbReference>
<evidence type="ECO:0000256" key="4">
    <source>
        <dbReference type="ARBA" id="ARBA00022723"/>
    </source>
</evidence>
<comment type="subcellular location">
    <subcellularLocation>
        <location evidence="1">Membrane</location>
    </subcellularLocation>
</comment>
<keyword evidence="4 8" id="KW-0479">Metal-binding</keyword>
<evidence type="ECO:0000256" key="10">
    <source>
        <dbReference type="SAM" id="SignalP"/>
    </source>
</evidence>
<dbReference type="PROSITE" id="PS51007">
    <property type="entry name" value="CYTC"/>
    <property type="match status" value="1"/>
</dbReference>
<feature type="signal peptide" evidence="10">
    <location>
        <begin position="1"/>
        <end position="23"/>
    </location>
</feature>
<keyword evidence="6 8" id="KW-0408">Iron</keyword>
<evidence type="ECO:0000256" key="2">
    <source>
        <dbReference type="ARBA" id="ARBA00022617"/>
    </source>
</evidence>
<dbReference type="AlphaFoldDB" id="A0A5C7EGY1"/>
<dbReference type="GO" id="GO:0009055">
    <property type="term" value="F:electron transfer activity"/>
    <property type="evidence" value="ECO:0007669"/>
    <property type="project" value="InterPro"/>
</dbReference>
<feature type="binding site" description="covalent" evidence="8">
    <location>
        <position position="58"/>
    </location>
    <ligand>
        <name>heme c</name>
        <dbReference type="ChEBI" id="CHEBI:61717"/>
    </ligand>
</feature>
<name>A0A5C7EGY1_9PROT</name>
<keyword evidence="3 9" id="KW-0812">Transmembrane</keyword>
<reference evidence="12 13" key="1">
    <citation type="submission" date="2019-08" db="EMBL/GenBank/DDBJ databases">
        <title>Pelomicrobium methylotrophicum gen. nov., sp. nov. a moderately thermophilic, facultatively anaerobic, lithoautotrophic and methylotrophic bacterium isolated from a terrestrial mud volcano.</title>
        <authorList>
            <person name="Slobodkina G.B."/>
            <person name="Merkel A.Y."/>
            <person name="Slobodkin A.I."/>
        </authorList>
    </citation>
    <scope>NUCLEOTIDE SEQUENCE [LARGE SCALE GENOMIC DNA]</scope>
    <source>
        <strain evidence="12 13">SM250</strain>
    </source>
</reference>
<evidence type="ECO:0000256" key="9">
    <source>
        <dbReference type="SAM" id="Phobius"/>
    </source>
</evidence>
<proteinExistence type="predicted"/>
<dbReference type="Gene3D" id="1.10.760.10">
    <property type="entry name" value="Cytochrome c-like domain"/>
    <property type="match status" value="1"/>
</dbReference>
<dbReference type="InParanoid" id="A0A5C7EGY1"/>
<keyword evidence="2 8" id="KW-0349">Heme</keyword>
<dbReference type="PANTHER" id="PTHR10266">
    <property type="entry name" value="CYTOCHROME C1"/>
    <property type="match status" value="1"/>
</dbReference>
<feature type="domain" description="Cytochrome c" evidence="11">
    <location>
        <begin position="41"/>
        <end position="210"/>
    </location>
</feature>
<evidence type="ECO:0000256" key="5">
    <source>
        <dbReference type="ARBA" id="ARBA00022989"/>
    </source>
</evidence>
<comment type="cofactor">
    <cofactor evidence="8">
        <name>heme c</name>
        <dbReference type="ChEBI" id="CHEBI:61717"/>
    </cofactor>
    <text evidence="8">Binds 1 heme c group covalently per subunit.</text>
</comment>
<keyword evidence="13" id="KW-1185">Reference proteome</keyword>